<evidence type="ECO:0000313" key="1">
    <source>
        <dbReference type="EMBL" id="KAJ3497187.1"/>
    </source>
</evidence>
<gene>
    <name evidence="1" type="ORF">NLG97_g2089</name>
</gene>
<comment type="caution">
    <text evidence="1">The sequence shown here is derived from an EMBL/GenBank/DDBJ whole genome shotgun (WGS) entry which is preliminary data.</text>
</comment>
<protein>
    <submittedName>
        <fullName evidence="1">Uncharacterized protein</fullName>
    </submittedName>
</protein>
<accession>A0ACC1R5Y3</accession>
<organism evidence="1 2">
    <name type="scientific">Lecanicillium saksenae</name>
    <dbReference type="NCBI Taxonomy" id="468837"/>
    <lineage>
        <taxon>Eukaryota</taxon>
        <taxon>Fungi</taxon>
        <taxon>Dikarya</taxon>
        <taxon>Ascomycota</taxon>
        <taxon>Pezizomycotina</taxon>
        <taxon>Sordariomycetes</taxon>
        <taxon>Hypocreomycetidae</taxon>
        <taxon>Hypocreales</taxon>
        <taxon>Cordycipitaceae</taxon>
        <taxon>Lecanicillium</taxon>
    </lineage>
</organism>
<dbReference type="EMBL" id="JANAKD010000132">
    <property type="protein sequence ID" value="KAJ3497187.1"/>
    <property type="molecule type" value="Genomic_DNA"/>
</dbReference>
<name>A0ACC1R5Y3_9HYPO</name>
<reference evidence="1" key="1">
    <citation type="submission" date="2022-07" db="EMBL/GenBank/DDBJ databases">
        <title>Genome Sequence of Lecanicillium saksenae.</title>
        <authorList>
            <person name="Buettner E."/>
        </authorList>
    </citation>
    <scope>NUCLEOTIDE SEQUENCE</scope>
    <source>
        <strain evidence="1">VT-O1</strain>
    </source>
</reference>
<proteinExistence type="predicted"/>
<keyword evidence="2" id="KW-1185">Reference proteome</keyword>
<sequence length="136" mass="14752">MLVEGLLLLGIIMSLSVFKNFTNLIDWNVWGFGQVIAITIFAPVVCKYLYWLIFGTKAYSKARIPSPYVITKSANVKSDNSTARPTSGGKGAPVLPILQIRPTLSIPLMPSISATVPTPATVPNSQTGPRNMDFQV</sequence>
<dbReference type="Proteomes" id="UP001148737">
    <property type="component" value="Unassembled WGS sequence"/>
</dbReference>
<evidence type="ECO:0000313" key="2">
    <source>
        <dbReference type="Proteomes" id="UP001148737"/>
    </source>
</evidence>